<dbReference type="Pfam" id="PF13474">
    <property type="entry name" value="SnoaL_3"/>
    <property type="match status" value="1"/>
</dbReference>
<sequence length="128" mass="14089">MPDESDEIVSAIIARWSAGFSRLDANALSALYSKSAFFFGSNPTLYRGRDGVKAYFDGLPRWRAPRVQFSDVRAERVNADLVNMAGIASFFLDGDAPSLAVKITWVIAHEDGGWKIVCHHVSSQTPLI</sequence>
<evidence type="ECO:0000313" key="4">
    <source>
        <dbReference type="Proteomes" id="UP000673383"/>
    </source>
</evidence>
<organism evidence="2 4">
    <name type="scientific">Bradyrhizobium elkanii</name>
    <dbReference type="NCBI Taxonomy" id="29448"/>
    <lineage>
        <taxon>Bacteria</taxon>
        <taxon>Pseudomonadati</taxon>
        <taxon>Pseudomonadota</taxon>
        <taxon>Alphaproteobacteria</taxon>
        <taxon>Hyphomicrobiales</taxon>
        <taxon>Nitrobacteraceae</taxon>
        <taxon>Bradyrhizobium</taxon>
    </lineage>
</organism>
<reference evidence="3 5" key="2">
    <citation type="submission" date="2024-07" db="EMBL/GenBank/DDBJ databases">
        <title>Genomic Encyclopedia of Type Strains, Phase V (KMG-V): Genome sequencing to study the core and pangenomes of soil and plant-associated prokaryotes.</title>
        <authorList>
            <person name="Whitman W."/>
        </authorList>
    </citation>
    <scope>NUCLEOTIDE SEQUENCE [LARGE SCALE GENOMIC DNA]</scope>
    <source>
        <strain evidence="3 5">USDA 415</strain>
    </source>
</reference>
<dbReference type="RefSeq" id="WP_016841590.1">
    <property type="nucleotide sequence ID" value="NZ_BJNL01000014.1"/>
</dbReference>
<protein>
    <submittedName>
        <fullName evidence="2">Ketosteroid isomerase-like protein</fullName>
    </submittedName>
</protein>
<evidence type="ECO:0000259" key="1">
    <source>
        <dbReference type="Pfam" id="PF13474"/>
    </source>
</evidence>
<name>A0A1E3ESY4_BRAEL</name>
<dbReference type="GeneID" id="92954509"/>
<dbReference type="OrthoDB" id="953853at2"/>
<accession>A0A1E3ESY4</accession>
<proteinExistence type="predicted"/>
<dbReference type="eggNOG" id="COG4319">
    <property type="taxonomic scope" value="Bacteria"/>
</dbReference>
<keyword evidence="2" id="KW-0413">Isomerase</keyword>
<dbReference type="SUPFAM" id="SSF54427">
    <property type="entry name" value="NTF2-like"/>
    <property type="match status" value="1"/>
</dbReference>
<dbReference type="InterPro" id="IPR032710">
    <property type="entry name" value="NTF2-like_dom_sf"/>
</dbReference>
<dbReference type="EMBL" id="JBGBZA010000002">
    <property type="protein sequence ID" value="MEY9317320.1"/>
    <property type="molecule type" value="Genomic_DNA"/>
</dbReference>
<evidence type="ECO:0000313" key="5">
    <source>
        <dbReference type="Proteomes" id="UP001565471"/>
    </source>
</evidence>
<gene>
    <name evidence="3" type="ORF">ABIF29_004119</name>
    <name evidence="2" type="ORF">JOH49_007076</name>
</gene>
<dbReference type="STRING" id="29448.QU41_32635"/>
<dbReference type="InterPro" id="IPR037401">
    <property type="entry name" value="SnoaL-like"/>
</dbReference>
<dbReference type="GO" id="GO:0016853">
    <property type="term" value="F:isomerase activity"/>
    <property type="evidence" value="ECO:0007669"/>
    <property type="project" value="UniProtKB-KW"/>
</dbReference>
<comment type="caution">
    <text evidence="2">The sequence shown here is derived from an EMBL/GenBank/DDBJ whole genome shotgun (WGS) entry which is preliminary data.</text>
</comment>
<dbReference type="Gene3D" id="3.10.450.50">
    <property type="match status" value="1"/>
</dbReference>
<dbReference type="Proteomes" id="UP000673383">
    <property type="component" value="Unassembled WGS sequence"/>
</dbReference>
<evidence type="ECO:0000313" key="3">
    <source>
        <dbReference type="EMBL" id="MEY9317320.1"/>
    </source>
</evidence>
<feature type="domain" description="SnoaL-like" evidence="1">
    <location>
        <begin position="9"/>
        <end position="123"/>
    </location>
</feature>
<evidence type="ECO:0000313" key="2">
    <source>
        <dbReference type="EMBL" id="MBP1297323.1"/>
    </source>
</evidence>
<dbReference type="Proteomes" id="UP001565471">
    <property type="component" value="Unassembled WGS sequence"/>
</dbReference>
<dbReference type="EMBL" id="JAFICZ010000001">
    <property type="protein sequence ID" value="MBP1297323.1"/>
    <property type="molecule type" value="Genomic_DNA"/>
</dbReference>
<reference evidence="2" key="1">
    <citation type="submission" date="2021-02" db="EMBL/GenBank/DDBJ databases">
        <title>Genomic Encyclopedia of Type Strains, Phase IV (KMG-V): Genome sequencing to study the core and pangenomes of soil and plant-associated prokaryotes.</title>
        <authorList>
            <person name="Whitman W."/>
        </authorList>
    </citation>
    <scope>NUCLEOTIDE SEQUENCE</scope>
    <source>
        <strain evidence="2">USDA 406</strain>
    </source>
</reference>
<dbReference type="AlphaFoldDB" id="A0A1E3ESY4"/>
<keyword evidence="5" id="KW-1185">Reference proteome</keyword>